<keyword evidence="5" id="KW-0804">Transcription</keyword>
<evidence type="ECO:0000313" key="9">
    <source>
        <dbReference type="EMBL" id="TWI59671.1"/>
    </source>
</evidence>
<dbReference type="Pfam" id="PF18024">
    <property type="entry name" value="HTH_50"/>
    <property type="match status" value="1"/>
</dbReference>
<dbReference type="Gene3D" id="3.40.50.300">
    <property type="entry name" value="P-loop containing nucleotide triphosphate hydrolases"/>
    <property type="match status" value="1"/>
</dbReference>
<feature type="domain" description="PAS" evidence="8">
    <location>
        <begin position="84"/>
        <end position="128"/>
    </location>
</feature>
<dbReference type="InterPro" id="IPR027417">
    <property type="entry name" value="P-loop_NTPase"/>
</dbReference>
<dbReference type="PROSITE" id="PS50112">
    <property type="entry name" value="PAS"/>
    <property type="match status" value="1"/>
</dbReference>
<evidence type="ECO:0000256" key="6">
    <source>
        <dbReference type="ARBA" id="ARBA00029500"/>
    </source>
</evidence>
<dbReference type="FunFam" id="3.40.50.300:FF:000006">
    <property type="entry name" value="DNA-binding transcriptional regulator NtrC"/>
    <property type="match status" value="1"/>
</dbReference>
<accession>A0A562QSD3</accession>
<dbReference type="CDD" id="cd00130">
    <property type="entry name" value="PAS"/>
    <property type="match status" value="1"/>
</dbReference>
<evidence type="ECO:0000256" key="2">
    <source>
        <dbReference type="ARBA" id="ARBA00022797"/>
    </source>
</evidence>
<dbReference type="PROSITE" id="PS00675">
    <property type="entry name" value="SIGMA54_INTERACT_1"/>
    <property type="match status" value="1"/>
</dbReference>
<dbReference type="GO" id="GO:0005524">
    <property type="term" value="F:ATP binding"/>
    <property type="evidence" value="ECO:0007669"/>
    <property type="project" value="UniProtKB-KW"/>
</dbReference>
<dbReference type="AlphaFoldDB" id="A0A562QSD3"/>
<dbReference type="PROSITE" id="PS00688">
    <property type="entry name" value="SIGMA54_INTERACT_3"/>
    <property type="match status" value="1"/>
</dbReference>
<evidence type="ECO:0000259" key="8">
    <source>
        <dbReference type="PROSITE" id="PS50112"/>
    </source>
</evidence>
<dbReference type="RefSeq" id="WP_144448511.1">
    <property type="nucleotide sequence ID" value="NZ_VLKZ01000001.1"/>
</dbReference>
<dbReference type="Pfam" id="PF00158">
    <property type="entry name" value="Sigma54_activat"/>
    <property type="match status" value="1"/>
</dbReference>
<keyword evidence="3" id="KW-0067">ATP-binding</keyword>
<keyword evidence="1" id="KW-0547">Nucleotide-binding</keyword>
<keyword evidence="10" id="KW-1185">Reference proteome</keyword>
<dbReference type="NCBIfam" id="TIGR00229">
    <property type="entry name" value="sensory_box"/>
    <property type="match status" value="1"/>
</dbReference>
<organism evidence="9 10">
    <name type="scientific">Halalkalibacter nanhaiisediminis</name>
    <dbReference type="NCBI Taxonomy" id="688079"/>
    <lineage>
        <taxon>Bacteria</taxon>
        <taxon>Bacillati</taxon>
        <taxon>Bacillota</taxon>
        <taxon>Bacilli</taxon>
        <taxon>Bacillales</taxon>
        <taxon>Bacillaceae</taxon>
        <taxon>Halalkalibacter</taxon>
    </lineage>
</organism>
<dbReference type="SUPFAM" id="SSF55785">
    <property type="entry name" value="PYP-like sensor domain (PAS domain)"/>
    <property type="match status" value="1"/>
</dbReference>
<dbReference type="SUPFAM" id="SSF52540">
    <property type="entry name" value="P-loop containing nucleoside triphosphate hydrolases"/>
    <property type="match status" value="1"/>
</dbReference>
<dbReference type="InterPro" id="IPR025662">
    <property type="entry name" value="Sigma_54_int_dom_ATP-bd_1"/>
</dbReference>
<dbReference type="PROSITE" id="PS50045">
    <property type="entry name" value="SIGMA54_INTERACT_4"/>
    <property type="match status" value="1"/>
</dbReference>
<dbReference type="InterPro" id="IPR002078">
    <property type="entry name" value="Sigma_54_int"/>
</dbReference>
<dbReference type="InterPro" id="IPR003593">
    <property type="entry name" value="AAA+_ATPase"/>
</dbReference>
<evidence type="ECO:0000256" key="4">
    <source>
        <dbReference type="ARBA" id="ARBA00023015"/>
    </source>
</evidence>
<comment type="caution">
    <text evidence="9">The sequence shown here is derived from an EMBL/GenBank/DDBJ whole genome shotgun (WGS) entry which is preliminary data.</text>
</comment>
<name>A0A562QSD3_9BACI</name>
<dbReference type="InterPro" id="IPR030828">
    <property type="entry name" value="HTH_TyrR"/>
</dbReference>
<dbReference type="PANTHER" id="PTHR32071">
    <property type="entry name" value="TRANSCRIPTIONAL REGULATORY PROTEIN"/>
    <property type="match status" value="1"/>
</dbReference>
<dbReference type="Pfam" id="PF25601">
    <property type="entry name" value="AAA_lid_14"/>
    <property type="match status" value="1"/>
</dbReference>
<keyword evidence="2" id="KW-0058">Aromatic hydrocarbons catabolism</keyword>
<dbReference type="Gene3D" id="1.10.8.60">
    <property type="match status" value="1"/>
</dbReference>
<proteinExistence type="predicted"/>
<dbReference type="SUPFAM" id="SSF46689">
    <property type="entry name" value="Homeodomain-like"/>
    <property type="match status" value="1"/>
</dbReference>
<dbReference type="SMART" id="SM00382">
    <property type="entry name" value="AAA"/>
    <property type="match status" value="1"/>
</dbReference>
<gene>
    <name evidence="9" type="ORF">IQ10_00091</name>
</gene>
<evidence type="ECO:0000256" key="5">
    <source>
        <dbReference type="ARBA" id="ARBA00023163"/>
    </source>
</evidence>
<dbReference type="Proteomes" id="UP000315711">
    <property type="component" value="Unassembled WGS sequence"/>
</dbReference>
<dbReference type="InterPro" id="IPR058031">
    <property type="entry name" value="AAA_lid_NorR"/>
</dbReference>
<keyword evidence="4" id="KW-0805">Transcription regulation</keyword>
<evidence type="ECO:0000256" key="1">
    <source>
        <dbReference type="ARBA" id="ARBA00022741"/>
    </source>
</evidence>
<dbReference type="Gene3D" id="3.30.450.20">
    <property type="entry name" value="PAS domain"/>
    <property type="match status" value="1"/>
</dbReference>
<dbReference type="InterPro" id="IPR000014">
    <property type="entry name" value="PAS"/>
</dbReference>
<dbReference type="InterPro" id="IPR025944">
    <property type="entry name" value="Sigma_54_int_dom_CS"/>
</dbReference>
<dbReference type="PANTHER" id="PTHR32071:SF57">
    <property type="entry name" value="C4-DICARBOXYLATE TRANSPORT TRANSCRIPTIONAL REGULATORY PROTEIN DCTD"/>
    <property type="match status" value="1"/>
</dbReference>
<sequence>MILRLFDTVQDAIPLFSSTGKDVLEVQNEAGEAVGVFTISDLNEAIQKGNVYKPIESLMNNRCVKSSKPILHEIKDNKYSKLIQSHVFSDIINSLYDGVYITDQHGVTVEINQAYERITGIRAEEVVGYHMEELVKAGLISKSASIEVLKEKRPITMMQTIKNERKIIVSGTPIFGTDNEILYVINSVRDITELLRLKHQIEELQELKSLRQSARYMHSDIYDQILHSTIISQETMELYELAERVAQTDVKVLLQGETGVGKTLIAKFIHEKSKRSNYAFFELNCGALSSNLIEAELFGYVAGAFTGASSKGKKGLMELAHQGTLFLDEVGDLPLELQVKLLKVVEENKFMPVGSTEVKTVDVRIIAASYKDLKKMVEDGTFREDLYYRLNVVPFTIPPLRQRKKEILPLIHYYLDQFNQKYDMKKEFTLEALDALLEYDWPGNIRELINVVERLVVTSVKSAIELQIVPNEIRLRSKKHYLDEEGIVPLKSAMEKLERDLIIKALKRYKTTRKAAEILKVSQSTIVQKMKKWESSD</sequence>
<dbReference type="GO" id="GO:0006355">
    <property type="term" value="P:regulation of DNA-templated transcription"/>
    <property type="evidence" value="ECO:0007669"/>
    <property type="project" value="InterPro"/>
</dbReference>
<dbReference type="Pfam" id="PF13426">
    <property type="entry name" value="PAS_9"/>
    <property type="match status" value="1"/>
</dbReference>
<dbReference type="EMBL" id="VLKZ01000001">
    <property type="protein sequence ID" value="TWI59671.1"/>
    <property type="molecule type" value="Genomic_DNA"/>
</dbReference>
<evidence type="ECO:0000313" key="10">
    <source>
        <dbReference type="Proteomes" id="UP000315711"/>
    </source>
</evidence>
<dbReference type="InterPro" id="IPR035965">
    <property type="entry name" value="PAS-like_dom_sf"/>
</dbReference>
<dbReference type="InterPro" id="IPR009057">
    <property type="entry name" value="Homeodomain-like_sf"/>
</dbReference>
<dbReference type="GO" id="GO:0003677">
    <property type="term" value="F:DNA binding"/>
    <property type="evidence" value="ECO:0007669"/>
    <property type="project" value="UniProtKB-KW"/>
</dbReference>
<protein>
    <recommendedName>
        <fullName evidence="6">HTH-type transcriptional regulatory protein TyrR</fullName>
    </recommendedName>
</protein>
<feature type="domain" description="Sigma-54 factor interaction" evidence="7">
    <location>
        <begin position="232"/>
        <end position="457"/>
    </location>
</feature>
<evidence type="ECO:0000256" key="3">
    <source>
        <dbReference type="ARBA" id="ARBA00022840"/>
    </source>
</evidence>
<dbReference type="Gene3D" id="1.10.10.60">
    <property type="entry name" value="Homeodomain-like"/>
    <property type="match status" value="1"/>
</dbReference>
<dbReference type="SMART" id="SM00091">
    <property type="entry name" value="PAS"/>
    <property type="match status" value="1"/>
</dbReference>
<dbReference type="CDD" id="cd00009">
    <property type="entry name" value="AAA"/>
    <property type="match status" value="1"/>
</dbReference>
<reference evidence="9 10" key="1">
    <citation type="journal article" date="2015" name="Stand. Genomic Sci.">
        <title>Genomic Encyclopedia of Bacterial and Archaeal Type Strains, Phase III: the genomes of soil and plant-associated and newly described type strains.</title>
        <authorList>
            <person name="Whitman W.B."/>
            <person name="Woyke T."/>
            <person name="Klenk H.P."/>
            <person name="Zhou Y."/>
            <person name="Lilburn T.G."/>
            <person name="Beck B.J."/>
            <person name="De Vos P."/>
            <person name="Vandamme P."/>
            <person name="Eisen J.A."/>
            <person name="Garrity G."/>
            <person name="Hugenholtz P."/>
            <person name="Kyrpides N.C."/>
        </authorList>
    </citation>
    <scope>NUCLEOTIDE SEQUENCE [LARGE SCALE GENOMIC DNA]</scope>
    <source>
        <strain evidence="9 10">CGMCC 1.10116</strain>
    </source>
</reference>
<evidence type="ECO:0000259" key="7">
    <source>
        <dbReference type="PROSITE" id="PS50045"/>
    </source>
</evidence>
<dbReference type="OrthoDB" id="9771372at2"/>